<accession>A0AAX6N156</accession>
<comment type="caution">
    <text evidence="2">The sequence shown here is derived from an EMBL/GenBank/DDBJ whole genome shotgun (WGS) entry which is preliminary data.</text>
</comment>
<evidence type="ECO:0000313" key="2">
    <source>
        <dbReference type="EMBL" id="KAK6958494.1"/>
    </source>
</evidence>
<sequence>MENQRTIRKRQSSVLPGESSHSKRQRTRPDDEDEEMQDMGIAGDDLGVEGEEEAEGEIMDDNDDEPRPGSKDSEDQVDQEDALGKFKSGKPKKGVPGQGVRSKQWDFFKKHIIEGAKRLPGGVLTYASTMTSQLAGHIAYSKNWTQLYRPVVTMEVLLSRLPNEDISGDWTQEKEDELKARFEASPLRKYTAKKRDVHNHFWSLWRKTCQLRGVFPTDIIGSKEYLEYGEKVEVAKGVWEPNPNWPRSFCEALDFLVIASPCRGDIGLLSLFIRYTVACSINDRRCVPMDKSRLRNPYFHEMDHAMKKAKGSMSLPEIGLQVRQVWERENLEVPWEGRVLSILEEDGFDEETEPYVLEEGAEFQLYAVTANHLKVLTNAFRTVGDLGVPMFSDMDGRFRVVSNSRSGKDAPKDWKDLTNLRLPLLLADMRLREKRLLEGFSRYSAENQFSPGSPGQEFYDDGSEIPDSFGDEVPESGPVTLDVEGPFGNNIHRYTGDLGKADMGDRSKEDKSSKAYPLTMRKITSDGFQGPVDAITMTLANLLSDS</sequence>
<feature type="compositionally biased region" description="Basic and acidic residues" evidence="1">
    <location>
        <begin position="499"/>
        <end position="513"/>
    </location>
</feature>
<proteinExistence type="predicted"/>
<feature type="compositionally biased region" description="Basic and acidic residues" evidence="1">
    <location>
        <begin position="65"/>
        <end position="74"/>
    </location>
</feature>
<gene>
    <name evidence="2" type="ORF">Daesc_001295</name>
</gene>
<name>A0AAX6N156_9PEZI</name>
<dbReference type="AlphaFoldDB" id="A0AAX6N156"/>
<keyword evidence="3" id="KW-1185">Reference proteome</keyword>
<protein>
    <submittedName>
        <fullName evidence="2">Uncharacterized protein</fullName>
    </submittedName>
</protein>
<dbReference type="Proteomes" id="UP001369815">
    <property type="component" value="Unassembled WGS sequence"/>
</dbReference>
<evidence type="ECO:0000256" key="1">
    <source>
        <dbReference type="SAM" id="MobiDB-lite"/>
    </source>
</evidence>
<dbReference type="EMBL" id="JBANMG010000001">
    <property type="protein sequence ID" value="KAK6958494.1"/>
    <property type="molecule type" value="Genomic_DNA"/>
</dbReference>
<reference evidence="2 3" key="1">
    <citation type="journal article" date="2024" name="Front Chem Biol">
        <title>Unveiling the potential of Daldinia eschscholtzii MFLUCC 19-0629 through bioactivity and bioinformatics studies for enhanced sustainable agriculture production.</title>
        <authorList>
            <person name="Brooks S."/>
            <person name="Weaver J.A."/>
            <person name="Klomchit A."/>
            <person name="Alharthi S.A."/>
            <person name="Onlamun T."/>
            <person name="Nurani R."/>
            <person name="Vong T.K."/>
            <person name="Alberti F."/>
            <person name="Greco C."/>
        </authorList>
    </citation>
    <scope>NUCLEOTIDE SEQUENCE [LARGE SCALE GENOMIC DNA]</scope>
    <source>
        <strain evidence="2">MFLUCC 19-0629</strain>
    </source>
</reference>
<organism evidence="2 3">
    <name type="scientific">Daldinia eschscholtzii</name>
    <dbReference type="NCBI Taxonomy" id="292717"/>
    <lineage>
        <taxon>Eukaryota</taxon>
        <taxon>Fungi</taxon>
        <taxon>Dikarya</taxon>
        <taxon>Ascomycota</taxon>
        <taxon>Pezizomycotina</taxon>
        <taxon>Sordariomycetes</taxon>
        <taxon>Xylariomycetidae</taxon>
        <taxon>Xylariales</taxon>
        <taxon>Hypoxylaceae</taxon>
        <taxon>Daldinia</taxon>
    </lineage>
</organism>
<evidence type="ECO:0000313" key="3">
    <source>
        <dbReference type="Proteomes" id="UP001369815"/>
    </source>
</evidence>
<feature type="region of interest" description="Disordered" evidence="1">
    <location>
        <begin position="1"/>
        <end position="100"/>
    </location>
</feature>
<feature type="compositionally biased region" description="Basic residues" evidence="1">
    <location>
        <begin position="1"/>
        <end position="11"/>
    </location>
</feature>
<feature type="region of interest" description="Disordered" evidence="1">
    <location>
        <begin position="495"/>
        <end position="514"/>
    </location>
</feature>
<feature type="compositionally biased region" description="Acidic residues" evidence="1">
    <location>
        <begin position="46"/>
        <end position="64"/>
    </location>
</feature>